<evidence type="ECO:0000259" key="1">
    <source>
        <dbReference type="SMART" id="SM01321"/>
    </source>
</evidence>
<gene>
    <name evidence="2" type="ORF">A3B19_03660</name>
</gene>
<protein>
    <recommendedName>
        <fullName evidence="1">Transposase IS200-like domain-containing protein</fullName>
    </recommendedName>
</protein>
<dbReference type="AlphaFoldDB" id="A0A1F5XHA3"/>
<organism evidence="2 3">
    <name type="scientific">Candidatus Giovannonibacteria bacterium RIFCSPLOWO2_01_FULL_46_32</name>
    <dbReference type="NCBI Taxonomy" id="1798353"/>
    <lineage>
        <taxon>Bacteria</taxon>
        <taxon>Candidatus Giovannoniibacteriota</taxon>
    </lineage>
</organism>
<dbReference type="InterPro" id="IPR036515">
    <property type="entry name" value="Transposase_17_sf"/>
</dbReference>
<sequence length="213" mass="25194">MRKTRFGNGEFYHIYNRGTDKRRVFLDQEDFKRFLQSMNEFNSQIPIGSLFENSFRGETKLGSRTVKLVDIVCYCLNPNHYHLMLRQRIENGVSEFMKRLSGGYTQYFNIKYKRSGVLFQGKFKATHIDSNEYLLHASAYVNLNNRVHHINDRSSRSSWGECLDDNSGMCAKDIILKQFKKPVEYKEFAESSLRDILERKQLHKELEKILLEN</sequence>
<dbReference type="InterPro" id="IPR002686">
    <property type="entry name" value="Transposase_17"/>
</dbReference>
<evidence type="ECO:0000313" key="3">
    <source>
        <dbReference type="Proteomes" id="UP000177346"/>
    </source>
</evidence>
<dbReference type="PANTHER" id="PTHR34322:SF2">
    <property type="entry name" value="TRANSPOSASE IS200-LIKE DOMAIN-CONTAINING PROTEIN"/>
    <property type="match status" value="1"/>
</dbReference>
<reference evidence="2 3" key="1">
    <citation type="journal article" date="2016" name="Nat. Commun.">
        <title>Thousands of microbial genomes shed light on interconnected biogeochemical processes in an aquifer system.</title>
        <authorList>
            <person name="Anantharaman K."/>
            <person name="Brown C.T."/>
            <person name="Hug L.A."/>
            <person name="Sharon I."/>
            <person name="Castelle C.J."/>
            <person name="Probst A.J."/>
            <person name="Thomas B.C."/>
            <person name="Singh A."/>
            <person name="Wilkins M.J."/>
            <person name="Karaoz U."/>
            <person name="Brodie E.L."/>
            <person name="Williams K.H."/>
            <person name="Hubbard S.S."/>
            <person name="Banfield J.F."/>
        </authorList>
    </citation>
    <scope>NUCLEOTIDE SEQUENCE [LARGE SCALE GENOMIC DNA]</scope>
</reference>
<proteinExistence type="predicted"/>
<dbReference type="GO" id="GO:0006313">
    <property type="term" value="P:DNA transposition"/>
    <property type="evidence" value="ECO:0007669"/>
    <property type="project" value="InterPro"/>
</dbReference>
<dbReference type="GO" id="GO:0003677">
    <property type="term" value="F:DNA binding"/>
    <property type="evidence" value="ECO:0007669"/>
    <property type="project" value="InterPro"/>
</dbReference>
<dbReference type="Gene3D" id="3.30.70.1290">
    <property type="entry name" value="Transposase IS200-like"/>
    <property type="match status" value="1"/>
</dbReference>
<dbReference type="SUPFAM" id="SSF143422">
    <property type="entry name" value="Transposase IS200-like"/>
    <property type="match status" value="1"/>
</dbReference>
<dbReference type="Proteomes" id="UP000177346">
    <property type="component" value="Unassembled WGS sequence"/>
</dbReference>
<evidence type="ECO:0000313" key="2">
    <source>
        <dbReference type="EMBL" id="OGF87293.1"/>
    </source>
</evidence>
<dbReference type="Pfam" id="PF01797">
    <property type="entry name" value="Y1_Tnp"/>
    <property type="match status" value="1"/>
</dbReference>
<feature type="domain" description="Transposase IS200-like" evidence="1">
    <location>
        <begin position="7"/>
        <end position="144"/>
    </location>
</feature>
<dbReference type="PANTHER" id="PTHR34322">
    <property type="entry name" value="TRANSPOSASE, Y1_TNP DOMAIN-CONTAINING"/>
    <property type="match status" value="1"/>
</dbReference>
<dbReference type="SMART" id="SM01321">
    <property type="entry name" value="Y1_Tnp"/>
    <property type="match status" value="1"/>
</dbReference>
<name>A0A1F5XHA3_9BACT</name>
<dbReference type="GO" id="GO:0004803">
    <property type="term" value="F:transposase activity"/>
    <property type="evidence" value="ECO:0007669"/>
    <property type="project" value="InterPro"/>
</dbReference>
<accession>A0A1F5XHA3</accession>
<comment type="caution">
    <text evidence="2">The sequence shown here is derived from an EMBL/GenBank/DDBJ whole genome shotgun (WGS) entry which is preliminary data.</text>
</comment>
<dbReference type="EMBL" id="MFIF01000006">
    <property type="protein sequence ID" value="OGF87293.1"/>
    <property type="molecule type" value="Genomic_DNA"/>
</dbReference>